<dbReference type="OrthoDB" id="5711280at2"/>
<evidence type="ECO:0000313" key="4">
    <source>
        <dbReference type="Proteomes" id="UP000198773"/>
    </source>
</evidence>
<accession>A0A1H4CI34</accession>
<dbReference type="Gene3D" id="3.90.70.10">
    <property type="entry name" value="Cysteine proteinases"/>
    <property type="match status" value="1"/>
</dbReference>
<gene>
    <name evidence="3" type="ORF">SAMN04488051_104173</name>
</gene>
<dbReference type="EMBL" id="FNRM01000004">
    <property type="protein sequence ID" value="SEA60081.1"/>
    <property type="molecule type" value="Genomic_DNA"/>
</dbReference>
<dbReference type="Proteomes" id="UP000198773">
    <property type="component" value="Unassembled WGS sequence"/>
</dbReference>
<sequence length="622" mass="68671">MRLNTLLLLAMLGFSSAAFAACPDNTEFDQQLSFCADTDNLYGPFTKVMVDKCIAYGGGSACTTPEAYSVEGHTIHVLRWAKPFATAIRSSNDCPDGSVRSPTYGGHCFESLSNAPNNVYGNFTAEEVAKCEYLGGGTACYTTRWSASFYNWVQSTSLPGNPAPLTNQFGAWLWYIDEAGLNKSHQQLANELAALGVKRVFIKIADNTASCSLFPDACSTQTTQIYKDQGIEPWAWAYNYPGNYAAQANALYLAAQYGYVGFITDVEVEFNHKTTELHQLFQAFHTARNQAIADGHANANFPLTATTWGNPSDHGMRVDIIDQYVDAHMPQTYLEVWGGSYMANAKYWIEQGNCEYRAMGATKPIWHIVSTEYGDITPSQLNTFMNVAGPNASIWRVPGGSIPHSVWQDWQQVNWHREQFDSNVDCSASNNDMTSYLEGNAPPPAPPQPAQVPYWDQKLNQSQPYSACSVTSLAMITDYFGLTDPAVLGQRTPDYLYNRFGLLQTVPALAWGFNTIAQEQGSPIRDIGKTNGTLTELRQLASAGIPTIVHGWFTSPGHILVVTGFDGSHYTVNDPFGVWNLQKWGNYDTSRSGKGVRYPKAAFEYAINDNGTGDDLWLHTFQ</sequence>
<dbReference type="AlphaFoldDB" id="A0A1H4CI34"/>
<protein>
    <submittedName>
        <fullName evidence="3">Peptidase_C39 like family protein</fullName>
    </submittedName>
</protein>
<feature type="domain" description="Peptidase C39-like" evidence="2">
    <location>
        <begin position="452"/>
        <end position="575"/>
    </location>
</feature>
<dbReference type="InterPro" id="IPR039564">
    <property type="entry name" value="Peptidase_C39-like"/>
</dbReference>
<evidence type="ECO:0000313" key="3">
    <source>
        <dbReference type="EMBL" id="SEA60081.1"/>
    </source>
</evidence>
<dbReference type="PROSITE" id="PS51257">
    <property type="entry name" value="PROKAR_LIPOPROTEIN"/>
    <property type="match status" value="1"/>
</dbReference>
<name>A0A1H4CI34_ALKAM</name>
<feature type="chain" id="PRO_5011462146" evidence="1">
    <location>
        <begin position="21"/>
        <end position="622"/>
    </location>
</feature>
<evidence type="ECO:0000259" key="2">
    <source>
        <dbReference type="Pfam" id="PF13529"/>
    </source>
</evidence>
<proteinExistence type="predicted"/>
<reference evidence="3 4" key="1">
    <citation type="submission" date="2016-10" db="EMBL/GenBank/DDBJ databases">
        <authorList>
            <person name="de Groot N.N."/>
        </authorList>
    </citation>
    <scope>NUCLEOTIDE SEQUENCE [LARGE SCALE GENOMIC DNA]</scope>
    <source>
        <strain evidence="3 4">CGMCC 1.3430</strain>
    </source>
</reference>
<feature type="signal peptide" evidence="1">
    <location>
        <begin position="1"/>
        <end position="20"/>
    </location>
</feature>
<organism evidence="3 4">
    <name type="scientific">Alkalimonas amylolytica</name>
    <dbReference type="NCBI Taxonomy" id="152573"/>
    <lineage>
        <taxon>Bacteria</taxon>
        <taxon>Pseudomonadati</taxon>
        <taxon>Pseudomonadota</taxon>
        <taxon>Gammaproteobacteria</taxon>
        <taxon>Alkalimonas</taxon>
    </lineage>
</organism>
<evidence type="ECO:0000256" key="1">
    <source>
        <dbReference type="SAM" id="SignalP"/>
    </source>
</evidence>
<dbReference type="RefSeq" id="WP_091342341.1">
    <property type="nucleotide sequence ID" value="NZ_FNRM01000004.1"/>
</dbReference>
<dbReference type="Pfam" id="PF13529">
    <property type="entry name" value="Peptidase_C39_2"/>
    <property type="match status" value="1"/>
</dbReference>
<keyword evidence="1" id="KW-0732">Signal</keyword>
<keyword evidence="4" id="KW-1185">Reference proteome</keyword>